<keyword evidence="5" id="KW-0456">Lyase</keyword>
<dbReference type="InterPro" id="IPR035872">
    <property type="entry name" value="EEVS-like"/>
</dbReference>
<dbReference type="InterPro" id="IPR050071">
    <property type="entry name" value="Dehydroquinate_synthase"/>
</dbReference>
<organism evidence="8 9">
    <name type="scientific">Pelobates cultripes</name>
    <name type="common">Western spadefoot toad</name>
    <dbReference type="NCBI Taxonomy" id="61616"/>
    <lineage>
        <taxon>Eukaryota</taxon>
        <taxon>Metazoa</taxon>
        <taxon>Chordata</taxon>
        <taxon>Craniata</taxon>
        <taxon>Vertebrata</taxon>
        <taxon>Euteleostomi</taxon>
        <taxon>Amphibia</taxon>
        <taxon>Batrachia</taxon>
        <taxon>Anura</taxon>
        <taxon>Pelobatoidea</taxon>
        <taxon>Pelobatidae</taxon>
        <taxon>Pelobates</taxon>
    </lineage>
</organism>
<evidence type="ECO:0008006" key="10">
    <source>
        <dbReference type="Google" id="ProtNLM"/>
    </source>
</evidence>
<evidence type="ECO:0000256" key="1">
    <source>
        <dbReference type="ARBA" id="ARBA00001911"/>
    </source>
</evidence>
<comment type="cofactor">
    <cofactor evidence="1">
        <name>NAD(+)</name>
        <dbReference type="ChEBI" id="CHEBI:57540"/>
    </cofactor>
</comment>
<dbReference type="Pfam" id="PF01761">
    <property type="entry name" value="DHQ_synthase"/>
    <property type="match status" value="1"/>
</dbReference>
<dbReference type="Gene3D" id="3.40.50.1970">
    <property type="match status" value="1"/>
</dbReference>
<gene>
    <name evidence="8" type="ORF">PECUL_23A057414</name>
</gene>
<keyword evidence="2" id="KW-0479">Metal-binding</keyword>
<sequence>MPLGEFYALTEVRGAQKREALIREIKKESLMVSPMGTSVSPKEEAIRGTTKITQTPNCTSNEKEYQLIQVKNTWRRVECGQEIPNSWGENNFVVSQAKISEKITESEISWTVQAPIYFQYKVIESQNLLDPCNMTLLYGHISDPQELEVYKKNPQKRFIVIDVNVDELYGSKVREYLEANNVTFKILALSTTEETKSMNLVLKILEGVHEFGLDRRTEPIIAIGGGVCLDIVGLASSLYRRRTPYIRIPTTLLSYVDASVGAKNGVNFCNCKNKIGSYTPPAATLLDRSFLKTIPRRHISNGLGEILKMALMKHKGLFELLESHGKYLLDTKFQSKNGLTSHRDAALTAMRLAIQTMLEELAPNLWEDDLDRLVDYGHVISPELEMKVLPALMHGEAVNIDMAFMTYVSLEKGLLTPQEKDRTLQCMRGLELPVWHKDCSLQLVTKALSERFKHSGGLWRLPLPTGLGVAEIFNDVCEETMKKAYHMWKVECRELSF</sequence>
<dbReference type="InterPro" id="IPR056179">
    <property type="entry name" value="DHQS_C"/>
</dbReference>
<dbReference type="InterPro" id="IPR030960">
    <property type="entry name" value="DHQS/DOIS_N"/>
</dbReference>
<keyword evidence="3" id="KW-0547">Nucleotide-binding</keyword>
<evidence type="ECO:0000256" key="5">
    <source>
        <dbReference type="ARBA" id="ARBA00023239"/>
    </source>
</evidence>
<evidence type="ECO:0000313" key="9">
    <source>
        <dbReference type="Proteomes" id="UP001295444"/>
    </source>
</evidence>
<evidence type="ECO:0000256" key="2">
    <source>
        <dbReference type="ARBA" id="ARBA00022723"/>
    </source>
</evidence>
<dbReference type="GO" id="GO:0003856">
    <property type="term" value="F:3-dehydroquinate synthase activity"/>
    <property type="evidence" value="ECO:0007669"/>
    <property type="project" value="TreeGrafter"/>
</dbReference>
<evidence type="ECO:0000256" key="3">
    <source>
        <dbReference type="ARBA" id="ARBA00022741"/>
    </source>
</evidence>
<evidence type="ECO:0000259" key="7">
    <source>
        <dbReference type="Pfam" id="PF24621"/>
    </source>
</evidence>
<dbReference type="Gene3D" id="1.20.1090.10">
    <property type="entry name" value="Dehydroquinate synthase-like - alpha domain"/>
    <property type="match status" value="1"/>
</dbReference>
<dbReference type="PANTHER" id="PTHR43622">
    <property type="entry name" value="3-DEHYDROQUINATE SYNTHASE"/>
    <property type="match status" value="1"/>
</dbReference>
<dbReference type="Pfam" id="PF24621">
    <property type="entry name" value="DHQS_C"/>
    <property type="match status" value="1"/>
</dbReference>
<evidence type="ECO:0000259" key="6">
    <source>
        <dbReference type="Pfam" id="PF01761"/>
    </source>
</evidence>
<dbReference type="GO" id="GO:0046872">
    <property type="term" value="F:metal ion binding"/>
    <property type="evidence" value="ECO:0007669"/>
    <property type="project" value="UniProtKB-KW"/>
</dbReference>
<dbReference type="PANTHER" id="PTHR43622:SF3">
    <property type="entry name" value="2-EPI-5-EPI-VALIOLONE SYNTHASE"/>
    <property type="match status" value="1"/>
</dbReference>
<dbReference type="CDD" id="cd08199">
    <property type="entry name" value="EEVS"/>
    <property type="match status" value="1"/>
</dbReference>
<dbReference type="FunFam" id="1.20.1090.10:FF:000015">
    <property type="entry name" value="3-dehydroquinate synthase protein"/>
    <property type="match status" value="1"/>
</dbReference>
<dbReference type="SUPFAM" id="SSF56796">
    <property type="entry name" value="Dehydroquinate synthase-like"/>
    <property type="match status" value="1"/>
</dbReference>
<dbReference type="GO" id="GO:0000166">
    <property type="term" value="F:nucleotide binding"/>
    <property type="evidence" value="ECO:0007669"/>
    <property type="project" value="UniProtKB-KW"/>
</dbReference>
<keyword evidence="4" id="KW-0520">NAD</keyword>
<feature type="domain" description="3-dehydroquinate synthase C-terminal" evidence="7">
    <location>
        <begin position="302"/>
        <end position="448"/>
    </location>
</feature>
<evidence type="ECO:0000313" key="8">
    <source>
        <dbReference type="EMBL" id="CAH2312917.1"/>
    </source>
</evidence>
<evidence type="ECO:0000256" key="4">
    <source>
        <dbReference type="ARBA" id="ARBA00023027"/>
    </source>
</evidence>
<proteinExistence type="predicted"/>
<feature type="domain" description="3-dehydroquinate synthase N-terminal" evidence="6">
    <location>
        <begin position="188"/>
        <end position="300"/>
    </location>
</feature>
<dbReference type="AlphaFoldDB" id="A0AAD1T1M3"/>
<protein>
    <recommendedName>
        <fullName evidence="10">3-dehydroquinate synthase domain-containing protein</fullName>
    </recommendedName>
</protein>
<accession>A0AAD1T1M3</accession>
<dbReference type="Proteomes" id="UP001295444">
    <property type="component" value="Chromosome 08"/>
</dbReference>
<dbReference type="GO" id="GO:0017000">
    <property type="term" value="P:antibiotic biosynthetic process"/>
    <property type="evidence" value="ECO:0007669"/>
    <property type="project" value="InterPro"/>
</dbReference>
<reference evidence="8" key="1">
    <citation type="submission" date="2022-03" db="EMBL/GenBank/DDBJ databases">
        <authorList>
            <person name="Alioto T."/>
            <person name="Alioto T."/>
            <person name="Gomez Garrido J."/>
        </authorList>
    </citation>
    <scope>NUCLEOTIDE SEQUENCE</scope>
</reference>
<name>A0AAD1T1M3_PELCU</name>
<keyword evidence="9" id="KW-1185">Reference proteome</keyword>
<dbReference type="EMBL" id="OW240919">
    <property type="protein sequence ID" value="CAH2312917.1"/>
    <property type="molecule type" value="Genomic_DNA"/>
</dbReference>